<protein>
    <submittedName>
        <fullName evidence="1">Uncharacterized protein</fullName>
    </submittedName>
</protein>
<dbReference type="KEGG" id="eke:EK0264_11580"/>
<dbReference type="AlphaFoldDB" id="A0A7L4YP10"/>
<accession>A0A7L4YP10</accession>
<evidence type="ECO:0000313" key="1">
    <source>
        <dbReference type="EMBL" id="QHC00860.1"/>
    </source>
</evidence>
<sequence length="206" mass="22758">MSDWAVPIGQPLGIASYSDDYAVRTGESIEELDEFELLAWAATVGTFEDPPQWLDWELAQQRVSTAHTLVEPALGAAPGRDYLQRLQQRHVVTRVGKTDLDVQRFFATHRFQASLVGLWRSPADPNRQFVGFDDDAVLSLGPEAYAVYVEAAAHPTVQDACVAVAMRGSPAPEQYADRMARLREAFMGTARTLVVTGGGFFDRTVR</sequence>
<organism evidence="1 2">
    <name type="scientific">Epidermidibacterium keratini</name>
    <dbReference type="NCBI Taxonomy" id="1891644"/>
    <lineage>
        <taxon>Bacteria</taxon>
        <taxon>Bacillati</taxon>
        <taxon>Actinomycetota</taxon>
        <taxon>Actinomycetes</taxon>
        <taxon>Sporichthyales</taxon>
        <taxon>Sporichthyaceae</taxon>
        <taxon>Epidermidibacterium</taxon>
    </lineage>
</organism>
<dbReference type="InParanoid" id="A0A7L4YP10"/>
<dbReference type="RefSeq" id="WP_159545759.1">
    <property type="nucleotide sequence ID" value="NZ_CP047156.1"/>
</dbReference>
<dbReference type="EMBL" id="CP047156">
    <property type="protein sequence ID" value="QHC00860.1"/>
    <property type="molecule type" value="Genomic_DNA"/>
</dbReference>
<reference evidence="1 2" key="1">
    <citation type="journal article" date="2018" name="Int. J. Syst. Evol. Microbiol.">
        <title>Epidermidibacterium keratini gen. nov., sp. nov., a member of the family Sporichthyaceae, isolated from keratin epidermis.</title>
        <authorList>
            <person name="Lee D.G."/>
            <person name="Trujillo M.E."/>
            <person name="Kang S."/>
            <person name="Nam J.J."/>
            <person name="Kim Y.J."/>
        </authorList>
    </citation>
    <scope>NUCLEOTIDE SEQUENCE [LARGE SCALE GENOMIC DNA]</scope>
    <source>
        <strain evidence="1 2">EPI-7</strain>
    </source>
</reference>
<proteinExistence type="predicted"/>
<evidence type="ECO:0000313" key="2">
    <source>
        <dbReference type="Proteomes" id="UP000463857"/>
    </source>
</evidence>
<keyword evidence="2" id="KW-1185">Reference proteome</keyword>
<gene>
    <name evidence="1" type="ORF">EK0264_11580</name>
</gene>
<dbReference type="Proteomes" id="UP000463857">
    <property type="component" value="Chromosome"/>
</dbReference>
<name>A0A7L4YP10_9ACTN</name>